<feature type="domain" description="TadE-like" evidence="1">
    <location>
        <begin position="9"/>
        <end position="51"/>
    </location>
</feature>
<dbReference type="Proteomes" id="UP000824166">
    <property type="component" value="Unassembled WGS sequence"/>
</dbReference>
<keyword evidence="3" id="KW-1185">Reference proteome</keyword>
<reference evidence="2 3" key="1">
    <citation type="submission" date="2021-06" db="EMBL/GenBank/DDBJ databases">
        <authorList>
            <person name="Jeong J.W."/>
        </authorList>
    </citation>
    <scope>NUCLEOTIDE SEQUENCE [LARGE SCALE GENOMIC DNA]</scope>
    <source>
        <strain evidence="2 3">MMS21-TAE1-1</strain>
    </source>
</reference>
<evidence type="ECO:0000259" key="1">
    <source>
        <dbReference type="Pfam" id="PF07811"/>
    </source>
</evidence>
<gene>
    <name evidence="2" type="ORF">KSW38_11795</name>
</gene>
<evidence type="ECO:0000313" key="3">
    <source>
        <dbReference type="Proteomes" id="UP000824166"/>
    </source>
</evidence>
<dbReference type="InterPro" id="IPR012495">
    <property type="entry name" value="TadE-like_dom"/>
</dbReference>
<protein>
    <submittedName>
        <fullName evidence="2">Pilus assembly protein</fullName>
    </submittedName>
</protein>
<organism evidence="2 3">
    <name type="scientific">Paenarthrobacter aromaticivorans</name>
    <dbReference type="NCBI Taxonomy" id="2849150"/>
    <lineage>
        <taxon>Bacteria</taxon>
        <taxon>Bacillati</taxon>
        <taxon>Actinomycetota</taxon>
        <taxon>Actinomycetes</taxon>
        <taxon>Micrococcales</taxon>
        <taxon>Micrococcaceae</taxon>
        <taxon>Paenarthrobacter</taxon>
    </lineage>
</organism>
<dbReference type="EMBL" id="JAHOPC010000006">
    <property type="protein sequence ID" value="MBU8866973.1"/>
    <property type="molecule type" value="Genomic_DNA"/>
</dbReference>
<evidence type="ECO:0000313" key="2">
    <source>
        <dbReference type="EMBL" id="MBU8866973.1"/>
    </source>
</evidence>
<dbReference type="Pfam" id="PF07811">
    <property type="entry name" value="TadE"/>
    <property type="match status" value="1"/>
</dbReference>
<comment type="caution">
    <text evidence="2">The sequence shown here is derived from an EMBL/GenBank/DDBJ whole genome shotgun (WGS) entry which is preliminary data.</text>
</comment>
<dbReference type="RefSeq" id="WP_216925108.1">
    <property type="nucleotide sequence ID" value="NZ_JAHOPC010000006.1"/>
</dbReference>
<name>A0ABS6I5H6_9MICC</name>
<sequence>MKSRKKERGAVAVEMAILLPLLLLILVGIVEFGRALNVQVSLTQAAREGARYAAVHYKDGSLDVAGTALGSAPSLAGLGVSVSDNASSCAPGSNVTVTTSVSLTSMSGFLDAGFFGAPGIFPLNMTGVGVMRCGG</sequence>
<accession>A0ABS6I5H6</accession>
<proteinExistence type="predicted"/>